<reference evidence="2" key="3">
    <citation type="submission" date="2021-05" db="UniProtKB">
        <authorList>
            <consortium name="EnsemblPlants"/>
        </authorList>
    </citation>
    <scope>IDENTIFICATION</scope>
    <source>
        <strain evidence="2">cv. B73</strain>
    </source>
</reference>
<proteinExistence type="predicted"/>
<dbReference type="EnsemblPlants" id="Zm00001eb177010_T001">
    <property type="protein sequence ID" value="Zm00001eb177010_P001"/>
    <property type="gene ID" value="Zm00001eb177010"/>
</dbReference>
<evidence type="ECO:0000313" key="2">
    <source>
        <dbReference type="EnsemblPlants" id="Zm00001eb177010_P001"/>
    </source>
</evidence>
<dbReference type="InParanoid" id="A0A804NPY0"/>
<evidence type="ECO:0000313" key="3">
    <source>
        <dbReference type="Proteomes" id="UP000007305"/>
    </source>
</evidence>
<accession>A0A804NPY0</accession>
<keyword evidence="3" id="KW-1185">Reference proteome</keyword>
<protein>
    <submittedName>
        <fullName evidence="2">Uncharacterized protein</fullName>
    </submittedName>
</protein>
<organism evidence="2 3">
    <name type="scientific">Zea mays</name>
    <name type="common">Maize</name>
    <dbReference type="NCBI Taxonomy" id="4577"/>
    <lineage>
        <taxon>Eukaryota</taxon>
        <taxon>Viridiplantae</taxon>
        <taxon>Streptophyta</taxon>
        <taxon>Embryophyta</taxon>
        <taxon>Tracheophyta</taxon>
        <taxon>Spermatophyta</taxon>
        <taxon>Magnoliopsida</taxon>
        <taxon>Liliopsida</taxon>
        <taxon>Poales</taxon>
        <taxon>Poaceae</taxon>
        <taxon>PACMAD clade</taxon>
        <taxon>Panicoideae</taxon>
        <taxon>Andropogonodae</taxon>
        <taxon>Andropogoneae</taxon>
        <taxon>Tripsacinae</taxon>
        <taxon>Zea</taxon>
    </lineage>
</organism>
<dbReference type="Gramene" id="Zm00001eb177010_T001">
    <property type="protein sequence ID" value="Zm00001eb177010_P001"/>
    <property type="gene ID" value="Zm00001eb177010"/>
</dbReference>
<sequence length="143" mass="15911">MRWPLIPPPHPPLPHRGSASTPPPHLCGALAFVPHTRPRRQHHVGTWISLTPAGSQTPSCPTLVVPADLALARMDADLAHARRLPAPAMPLPRPRTGQLRHRRMLYKSEYKFSTIVQIESISTKEDRESSMHDVCFVDTGRGD</sequence>
<feature type="region of interest" description="Disordered" evidence="1">
    <location>
        <begin position="1"/>
        <end position="22"/>
    </location>
</feature>
<feature type="compositionally biased region" description="Pro residues" evidence="1">
    <location>
        <begin position="1"/>
        <end position="14"/>
    </location>
</feature>
<evidence type="ECO:0000256" key="1">
    <source>
        <dbReference type="SAM" id="MobiDB-lite"/>
    </source>
</evidence>
<dbReference type="AlphaFoldDB" id="A0A804NPY0"/>
<reference evidence="3" key="1">
    <citation type="journal article" date="2009" name="Science">
        <title>The B73 maize genome: complexity, diversity, and dynamics.</title>
        <authorList>
            <person name="Schnable P.S."/>
            <person name="Ware D."/>
            <person name="Fulton R.S."/>
            <person name="Stein J.C."/>
            <person name="Wei F."/>
            <person name="Pasternak S."/>
            <person name="Liang C."/>
            <person name="Zhang J."/>
            <person name="Fulton L."/>
            <person name="Graves T.A."/>
            <person name="Minx P."/>
            <person name="Reily A.D."/>
            <person name="Courtney L."/>
            <person name="Kruchowski S.S."/>
            <person name="Tomlinson C."/>
            <person name="Strong C."/>
            <person name="Delehaunty K."/>
            <person name="Fronick C."/>
            <person name="Courtney B."/>
            <person name="Rock S.M."/>
            <person name="Belter E."/>
            <person name="Du F."/>
            <person name="Kim K."/>
            <person name="Abbott R.M."/>
            <person name="Cotton M."/>
            <person name="Levy A."/>
            <person name="Marchetto P."/>
            <person name="Ochoa K."/>
            <person name="Jackson S.M."/>
            <person name="Gillam B."/>
            <person name="Chen W."/>
            <person name="Yan L."/>
            <person name="Higginbotham J."/>
            <person name="Cardenas M."/>
            <person name="Waligorski J."/>
            <person name="Applebaum E."/>
            <person name="Phelps L."/>
            <person name="Falcone J."/>
            <person name="Kanchi K."/>
            <person name="Thane T."/>
            <person name="Scimone A."/>
            <person name="Thane N."/>
            <person name="Henke J."/>
            <person name="Wang T."/>
            <person name="Ruppert J."/>
            <person name="Shah N."/>
            <person name="Rotter K."/>
            <person name="Hodges J."/>
            <person name="Ingenthron E."/>
            <person name="Cordes M."/>
            <person name="Kohlberg S."/>
            <person name="Sgro J."/>
            <person name="Delgado B."/>
            <person name="Mead K."/>
            <person name="Chinwalla A."/>
            <person name="Leonard S."/>
            <person name="Crouse K."/>
            <person name="Collura K."/>
            <person name="Kudrna D."/>
            <person name="Currie J."/>
            <person name="He R."/>
            <person name="Angelova A."/>
            <person name="Rajasekar S."/>
            <person name="Mueller T."/>
            <person name="Lomeli R."/>
            <person name="Scara G."/>
            <person name="Ko A."/>
            <person name="Delaney K."/>
            <person name="Wissotski M."/>
            <person name="Lopez G."/>
            <person name="Campos D."/>
            <person name="Braidotti M."/>
            <person name="Ashley E."/>
            <person name="Golser W."/>
            <person name="Kim H."/>
            <person name="Lee S."/>
            <person name="Lin J."/>
            <person name="Dujmic Z."/>
            <person name="Kim W."/>
            <person name="Talag J."/>
            <person name="Zuccolo A."/>
            <person name="Fan C."/>
            <person name="Sebastian A."/>
            <person name="Kramer M."/>
            <person name="Spiegel L."/>
            <person name="Nascimento L."/>
            <person name="Zutavern T."/>
            <person name="Miller B."/>
            <person name="Ambroise C."/>
            <person name="Muller S."/>
            <person name="Spooner W."/>
            <person name="Narechania A."/>
            <person name="Ren L."/>
            <person name="Wei S."/>
            <person name="Kumari S."/>
            <person name="Faga B."/>
            <person name="Levy M.J."/>
            <person name="McMahan L."/>
            <person name="Van Buren P."/>
            <person name="Vaughn M.W."/>
            <person name="Ying K."/>
            <person name="Yeh C.-T."/>
            <person name="Emrich S.J."/>
            <person name="Jia Y."/>
            <person name="Kalyanaraman A."/>
            <person name="Hsia A.-P."/>
            <person name="Barbazuk W.B."/>
            <person name="Baucom R.S."/>
            <person name="Brutnell T.P."/>
            <person name="Carpita N.C."/>
            <person name="Chaparro C."/>
            <person name="Chia J.-M."/>
            <person name="Deragon J.-M."/>
            <person name="Estill J.C."/>
            <person name="Fu Y."/>
            <person name="Jeddeloh J.A."/>
            <person name="Han Y."/>
            <person name="Lee H."/>
            <person name="Li P."/>
            <person name="Lisch D.R."/>
            <person name="Liu S."/>
            <person name="Liu Z."/>
            <person name="Nagel D.H."/>
            <person name="McCann M.C."/>
            <person name="SanMiguel P."/>
            <person name="Myers A.M."/>
            <person name="Nettleton D."/>
            <person name="Nguyen J."/>
            <person name="Penning B.W."/>
            <person name="Ponnala L."/>
            <person name="Schneider K.L."/>
            <person name="Schwartz D.C."/>
            <person name="Sharma A."/>
            <person name="Soderlund C."/>
            <person name="Springer N.M."/>
            <person name="Sun Q."/>
            <person name="Wang H."/>
            <person name="Waterman M."/>
            <person name="Westerman R."/>
            <person name="Wolfgruber T.K."/>
            <person name="Yang L."/>
            <person name="Yu Y."/>
            <person name="Zhang L."/>
            <person name="Zhou S."/>
            <person name="Zhu Q."/>
            <person name="Bennetzen J.L."/>
            <person name="Dawe R.K."/>
            <person name="Jiang J."/>
            <person name="Jiang N."/>
            <person name="Presting G.G."/>
            <person name="Wessler S.R."/>
            <person name="Aluru S."/>
            <person name="Martienssen R.A."/>
            <person name="Clifton S.W."/>
            <person name="McCombie W.R."/>
            <person name="Wing R.A."/>
            <person name="Wilson R.K."/>
        </authorList>
    </citation>
    <scope>NUCLEOTIDE SEQUENCE [LARGE SCALE GENOMIC DNA]</scope>
    <source>
        <strain evidence="3">cv. B73</strain>
    </source>
</reference>
<name>A0A804NPY0_MAIZE</name>
<reference evidence="2" key="2">
    <citation type="submission" date="2019-07" db="EMBL/GenBank/DDBJ databases">
        <authorList>
            <person name="Seetharam A."/>
            <person name="Woodhouse M."/>
            <person name="Cannon E."/>
        </authorList>
    </citation>
    <scope>NUCLEOTIDE SEQUENCE [LARGE SCALE GENOMIC DNA]</scope>
    <source>
        <strain evidence="2">cv. B73</strain>
    </source>
</reference>
<dbReference type="Proteomes" id="UP000007305">
    <property type="component" value="Chromosome 4"/>
</dbReference>